<evidence type="ECO:0000313" key="4">
    <source>
        <dbReference type="EMBL" id="CAL4158793.1"/>
    </source>
</evidence>
<evidence type="ECO:0000256" key="1">
    <source>
        <dbReference type="PROSITE-ProRule" id="PRU00042"/>
    </source>
</evidence>
<dbReference type="EMBL" id="CAXKWB010042966">
    <property type="protein sequence ID" value="CAL4158793.1"/>
    <property type="molecule type" value="Genomic_DNA"/>
</dbReference>
<feature type="region of interest" description="Disordered" evidence="2">
    <location>
        <begin position="1"/>
        <end position="27"/>
    </location>
</feature>
<evidence type="ECO:0000313" key="5">
    <source>
        <dbReference type="Proteomes" id="UP001497623"/>
    </source>
</evidence>
<keyword evidence="1" id="KW-0479">Metal-binding</keyword>
<feature type="domain" description="C2H2-type" evidence="3">
    <location>
        <begin position="215"/>
        <end position="244"/>
    </location>
</feature>
<reference evidence="4 5" key="1">
    <citation type="submission" date="2024-05" db="EMBL/GenBank/DDBJ databases">
        <authorList>
            <person name="Wallberg A."/>
        </authorList>
    </citation>
    <scope>NUCLEOTIDE SEQUENCE [LARGE SCALE GENOMIC DNA]</scope>
</reference>
<keyword evidence="5" id="KW-1185">Reference proteome</keyword>
<protein>
    <recommendedName>
        <fullName evidence="3">C2H2-type domain-containing protein</fullName>
    </recommendedName>
</protein>
<organism evidence="4 5">
    <name type="scientific">Meganyctiphanes norvegica</name>
    <name type="common">Northern krill</name>
    <name type="synonym">Thysanopoda norvegica</name>
    <dbReference type="NCBI Taxonomy" id="48144"/>
    <lineage>
        <taxon>Eukaryota</taxon>
        <taxon>Metazoa</taxon>
        <taxon>Ecdysozoa</taxon>
        <taxon>Arthropoda</taxon>
        <taxon>Crustacea</taxon>
        <taxon>Multicrustacea</taxon>
        <taxon>Malacostraca</taxon>
        <taxon>Eumalacostraca</taxon>
        <taxon>Eucarida</taxon>
        <taxon>Euphausiacea</taxon>
        <taxon>Euphausiidae</taxon>
        <taxon>Meganyctiphanes</taxon>
    </lineage>
</organism>
<comment type="caution">
    <text evidence="4">The sequence shown here is derived from an EMBL/GenBank/DDBJ whole genome shotgun (WGS) entry which is preliminary data.</text>
</comment>
<keyword evidence="1" id="KW-0862">Zinc</keyword>
<dbReference type="GO" id="GO:0008270">
    <property type="term" value="F:zinc ion binding"/>
    <property type="evidence" value="ECO:0007669"/>
    <property type="project" value="UniProtKB-KW"/>
</dbReference>
<evidence type="ECO:0000256" key="2">
    <source>
        <dbReference type="SAM" id="MobiDB-lite"/>
    </source>
</evidence>
<dbReference type="Proteomes" id="UP001497623">
    <property type="component" value="Unassembled WGS sequence"/>
</dbReference>
<dbReference type="PROSITE" id="PS00028">
    <property type="entry name" value="ZINC_FINGER_C2H2_1"/>
    <property type="match status" value="1"/>
</dbReference>
<gene>
    <name evidence="4" type="ORF">MNOR_LOCUS32127</name>
</gene>
<dbReference type="PROSITE" id="PS50157">
    <property type="entry name" value="ZINC_FINGER_C2H2_2"/>
    <property type="match status" value="1"/>
</dbReference>
<evidence type="ECO:0000259" key="3">
    <source>
        <dbReference type="PROSITE" id="PS50157"/>
    </source>
</evidence>
<name>A0AAV2S460_MEGNR</name>
<accession>A0AAV2S460</accession>
<dbReference type="InterPro" id="IPR013087">
    <property type="entry name" value="Znf_C2H2_type"/>
</dbReference>
<keyword evidence="1" id="KW-0863">Zinc-finger</keyword>
<proteinExistence type="predicted"/>
<sequence length="251" mass="28522">MPSNRQKPGPKPGTTNIKKTSKTQHGIKRKPFSLNERIKIIELHKKGMGCSEIIQKHFPGRKASSISTVYSSKSQTKVTELRKRGVPLHEERASRGRNDNMRHMETVLLKIAECDNLHGLFHSLHTIKLTALQVFYFLKDMKLYDDSGFCKQDIEFLITDLDTSELTRQLEYSGTPYEPGENVASSDPTVPEIPVVDSIPIQPANSDYQDSLVVIKCTHGDCAKTFRDKNTYTHHLFYHPNDHNIFRASNG</sequence>
<dbReference type="AlphaFoldDB" id="A0AAV2S460"/>